<gene>
    <name evidence="3" type="primary">LOC103000320</name>
</gene>
<evidence type="ECO:0000313" key="2">
    <source>
        <dbReference type="Proteomes" id="UP001652580"/>
    </source>
</evidence>
<feature type="compositionally biased region" description="Low complexity" evidence="1">
    <location>
        <begin position="72"/>
        <end position="84"/>
    </location>
</feature>
<evidence type="ECO:0000313" key="3">
    <source>
        <dbReference type="RefSeq" id="XP_057387690.1"/>
    </source>
</evidence>
<feature type="compositionally biased region" description="Low complexity" evidence="1">
    <location>
        <begin position="21"/>
        <end position="30"/>
    </location>
</feature>
<dbReference type="Proteomes" id="UP001652580">
    <property type="component" value="Chromosome 17"/>
</dbReference>
<feature type="compositionally biased region" description="Gly residues" evidence="1">
    <location>
        <begin position="59"/>
        <end position="71"/>
    </location>
</feature>
<accession>A0ABM3SCX0</accession>
<evidence type="ECO:0000256" key="1">
    <source>
        <dbReference type="SAM" id="MobiDB-lite"/>
    </source>
</evidence>
<organism evidence="2 3">
    <name type="scientific">Balaenoptera acutorostrata</name>
    <name type="common">Common minke whale</name>
    <name type="synonym">Balaena rostrata</name>
    <dbReference type="NCBI Taxonomy" id="9767"/>
    <lineage>
        <taxon>Eukaryota</taxon>
        <taxon>Metazoa</taxon>
        <taxon>Chordata</taxon>
        <taxon>Craniata</taxon>
        <taxon>Vertebrata</taxon>
        <taxon>Euteleostomi</taxon>
        <taxon>Mammalia</taxon>
        <taxon>Eutheria</taxon>
        <taxon>Laurasiatheria</taxon>
        <taxon>Artiodactyla</taxon>
        <taxon>Whippomorpha</taxon>
        <taxon>Cetacea</taxon>
        <taxon>Mysticeti</taxon>
        <taxon>Balaenopteridae</taxon>
        <taxon>Balaenoptera</taxon>
    </lineage>
</organism>
<sequence length="121" mass="12386">MTDAAEAAFSPPTPPSRCFRRAPCPRLLRPLPRRSRVRAPPPPRRSRRASGPGRAPAGAGEGAGAGAGAGARVGAAAGGPAASSRDPRAPRPAPRPETARNLLPEEERVIDASSRPSAGFL</sequence>
<protein>
    <submittedName>
        <fullName evidence="3">Serine/arginine repetitive matrix protein 3-like</fullName>
    </submittedName>
</protein>
<reference evidence="3" key="1">
    <citation type="submission" date="2025-08" db="UniProtKB">
        <authorList>
            <consortium name="RefSeq"/>
        </authorList>
    </citation>
    <scope>IDENTIFICATION</scope>
</reference>
<dbReference type="GeneID" id="103000320"/>
<feature type="region of interest" description="Disordered" evidence="1">
    <location>
        <begin position="1"/>
        <end position="121"/>
    </location>
</feature>
<name>A0ABM3SCX0_BALAC</name>
<feature type="compositionally biased region" description="Low complexity" evidence="1">
    <location>
        <begin position="49"/>
        <end position="58"/>
    </location>
</feature>
<keyword evidence="2" id="KW-1185">Reference proteome</keyword>
<proteinExistence type="predicted"/>
<dbReference type="RefSeq" id="XP_057387690.1">
    <property type="nucleotide sequence ID" value="XM_057531707.1"/>
</dbReference>